<dbReference type="EMBL" id="CP053892">
    <property type="protein sequence ID" value="QKG18790.1"/>
    <property type="molecule type" value="Genomic_DNA"/>
</dbReference>
<sequence>MSDSRQTVLREKFVANRERVRSWLDLWECNEVTWEQGFSEIPSPWVVAPGEEASWLERHAPFMDEYEWLLLAAGPDRGVDRLAVVWGFGREHEFSELKVEFRSVADPAYLAEKLALAAHAAALRGWNEDDVHNLHGWILEGLGSRPLNQAVTGNNRLGFNLFELQRWPYGNGFTSILKVTPTNVALDGTPLDDQGVPRSS</sequence>
<keyword evidence="2" id="KW-1185">Reference proteome</keyword>
<proteinExistence type="predicted"/>
<dbReference type="AlphaFoldDB" id="A0A7D3VNU8"/>
<reference evidence="1 2" key="1">
    <citation type="submission" date="2020-05" db="EMBL/GenBank/DDBJ databases">
        <title>Actinomadura verrucosospora NRRL-B18236 (PFL_A860) Genome sequencing and assembly.</title>
        <authorList>
            <person name="Samborskyy M."/>
        </authorList>
    </citation>
    <scope>NUCLEOTIDE SEQUENCE [LARGE SCALE GENOMIC DNA]</scope>
    <source>
        <strain evidence="1 2">NRRL:B18236</strain>
    </source>
</reference>
<name>A0A7D3VNU8_ACTVE</name>
<dbReference type="RefSeq" id="WP_173092263.1">
    <property type="nucleotide sequence ID" value="NZ_CP053892.1"/>
</dbReference>
<protein>
    <submittedName>
        <fullName evidence="1">Uncharacterized protein</fullName>
    </submittedName>
</protein>
<accession>A0A7D3VNU8</accession>
<gene>
    <name evidence="1" type="ORF">ACTIVE_0426</name>
</gene>
<evidence type="ECO:0000313" key="2">
    <source>
        <dbReference type="Proteomes" id="UP000501240"/>
    </source>
</evidence>
<evidence type="ECO:0000313" key="1">
    <source>
        <dbReference type="EMBL" id="QKG18790.1"/>
    </source>
</evidence>
<dbReference type="Proteomes" id="UP000501240">
    <property type="component" value="Chromosome"/>
</dbReference>
<organism evidence="1 2">
    <name type="scientific">Actinomadura verrucosospora</name>
    <dbReference type="NCBI Taxonomy" id="46165"/>
    <lineage>
        <taxon>Bacteria</taxon>
        <taxon>Bacillati</taxon>
        <taxon>Actinomycetota</taxon>
        <taxon>Actinomycetes</taxon>
        <taxon>Streptosporangiales</taxon>
        <taxon>Thermomonosporaceae</taxon>
        <taxon>Actinomadura</taxon>
    </lineage>
</organism>